<evidence type="ECO:0000256" key="3">
    <source>
        <dbReference type="ARBA" id="ARBA00022606"/>
    </source>
</evidence>
<comment type="caution">
    <text evidence="11">The sequence shown here is derived from an EMBL/GenBank/DDBJ whole genome shotgun (WGS) entry which is preliminary data.</text>
</comment>
<evidence type="ECO:0000256" key="4">
    <source>
        <dbReference type="ARBA" id="ARBA00022692"/>
    </source>
</evidence>
<evidence type="ECO:0000256" key="1">
    <source>
        <dbReference type="ARBA" id="ARBA00004651"/>
    </source>
</evidence>
<evidence type="ECO:0000313" key="12">
    <source>
        <dbReference type="Proteomes" id="UP001458880"/>
    </source>
</evidence>
<evidence type="ECO:0000256" key="10">
    <source>
        <dbReference type="SAM" id="Phobius"/>
    </source>
</evidence>
<evidence type="ECO:0000256" key="6">
    <source>
        <dbReference type="ARBA" id="ARBA00022989"/>
    </source>
</evidence>
<keyword evidence="8" id="KW-0675">Receptor</keyword>
<keyword evidence="5" id="KW-0552">Olfaction</keyword>
<dbReference type="PANTHER" id="PTHR21137">
    <property type="entry name" value="ODORANT RECEPTOR"/>
    <property type="match status" value="1"/>
</dbReference>
<keyword evidence="4 10" id="KW-0812">Transmembrane</keyword>
<reference evidence="11 12" key="1">
    <citation type="journal article" date="2024" name="BMC Genomics">
        <title>De novo assembly and annotation of Popillia japonica's genome with initial clues to its potential as an invasive pest.</title>
        <authorList>
            <person name="Cucini C."/>
            <person name="Boschi S."/>
            <person name="Funari R."/>
            <person name="Cardaioli E."/>
            <person name="Iannotti N."/>
            <person name="Marturano G."/>
            <person name="Paoli F."/>
            <person name="Bruttini M."/>
            <person name="Carapelli A."/>
            <person name="Frati F."/>
            <person name="Nardi F."/>
        </authorList>
    </citation>
    <scope>NUCLEOTIDE SEQUENCE [LARGE SCALE GENOMIC DNA]</scope>
    <source>
        <strain evidence="11">DMR45628</strain>
    </source>
</reference>
<dbReference type="InterPro" id="IPR004117">
    <property type="entry name" value="7tm6_olfct_rcpt"/>
</dbReference>
<comment type="subcellular location">
    <subcellularLocation>
        <location evidence="1">Cell membrane</location>
        <topology evidence="1">Multi-pass membrane protein</topology>
    </subcellularLocation>
</comment>
<dbReference type="GO" id="GO:0004984">
    <property type="term" value="F:olfactory receptor activity"/>
    <property type="evidence" value="ECO:0007669"/>
    <property type="project" value="InterPro"/>
</dbReference>
<feature type="transmembrane region" description="Helical" evidence="10">
    <location>
        <begin position="61"/>
        <end position="86"/>
    </location>
</feature>
<name>A0AAW1LA54_POPJA</name>
<keyword evidence="2" id="KW-1003">Cell membrane</keyword>
<dbReference type="Proteomes" id="UP001458880">
    <property type="component" value="Unassembled WGS sequence"/>
</dbReference>
<dbReference type="PANTHER" id="PTHR21137:SF35">
    <property type="entry name" value="ODORANT RECEPTOR 19A-RELATED"/>
    <property type="match status" value="1"/>
</dbReference>
<dbReference type="AlphaFoldDB" id="A0AAW1LA54"/>
<evidence type="ECO:0000256" key="5">
    <source>
        <dbReference type="ARBA" id="ARBA00022725"/>
    </source>
</evidence>
<protein>
    <submittedName>
        <fullName evidence="11">Uncharacterized protein</fullName>
    </submittedName>
</protein>
<feature type="transmembrane region" description="Helical" evidence="10">
    <location>
        <begin position="171"/>
        <end position="191"/>
    </location>
</feature>
<keyword evidence="12" id="KW-1185">Reference proteome</keyword>
<keyword evidence="7 10" id="KW-0472">Membrane</keyword>
<keyword evidence="9" id="KW-0807">Transducer</keyword>
<sequence>MEYRFPKDDLIALGISMLKLVGEFIPYNSQLPINIYRIFNWAMMILNTILLLANLPKADSYVYVQIIGFAVLFAHGLLRYICFVYYKSEIYGLLNDMEQFWNINQIKNIHKIAKKEYVFFMKAPTILIALGVVCIISFSFKPLAAKDGLIFPARVVVEFVGFQATLLFSQYYGLLIVATVVAGYDIIYICYSAHVITQIRMLKYKFEHITADISIETIYNYIRHHQFMLK</sequence>
<feature type="transmembrane region" description="Helical" evidence="10">
    <location>
        <begin position="38"/>
        <end position="55"/>
    </location>
</feature>
<dbReference type="GO" id="GO:0005549">
    <property type="term" value="F:odorant binding"/>
    <property type="evidence" value="ECO:0007669"/>
    <property type="project" value="InterPro"/>
</dbReference>
<organism evidence="11 12">
    <name type="scientific">Popillia japonica</name>
    <name type="common">Japanese beetle</name>
    <dbReference type="NCBI Taxonomy" id="7064"/>
    <lineage>
        <taxon>Eukaryota</taxon>
        <taxon>Metazoa</taxon>
        <taxon>Ecdysozoa</taxon>
        <taxon>Arthropoda</taxon>
        <taxon>Hexapoda</taxon>
        <taxon>Insecta</taxon>
        <taxon>Pterygota</taxon>
        <taxon>Neoptera</taxon>
        <taxon>Endopterygota</taxon>
        <taxon>Coleoptera</taxon>
        <taxon>Polyphaga</taxon>
        <taxon>Scarabaeiformia</taxon>
        <taxon>Scarabaeidae</taxon>
        <taxon>Rutelinae</taxon>
        <taxon>Popillia</taxon>
    </lineage>
</organism>
<dbReference type="GO" id="GO:0007165">
    <property type="term" value="P:signal transduction"/>
    <property type="evidence" value="ECO:0007669"/>
    <property type="project" value="UniProtKB-KW"/>
</dbReference>
<dbReference type="GO" id="GO:0005886">
    <property type="term" value="C:plasma membrane"/>
    <property type="evidence" value="ECO:0007669"/>
    <property type="project" value="UniProtKB-SubCell"/>
</dbReference>
<dbReference type="EMBL" id="JASPKY010000125">
    <property type="protein sequence ID" value="KAK9731895.1"/>
    <property type="molecule type" value="Genomic_DNA"/>
</dbReference>
<evidence type="ECO:0000256" key="7">
    <source>
        <dbReference type="ARBA" id="ARBA00023136"/>
    </source>
</evidence>
<proteinExistence type="predicted"/>
<evidence type="ECO:0000256" key="2">
    <source>
        <dbReference type="ARBA" id="ARBA00022475"/>
    </source>
</evidence>
<evidence type="ECO:0000313" key="11">
    <source>
        <dbReference type="EMBL" id="KAK9731895.1"/>
    </source>
</evidence>
<evidence type="ECO:0000256" key="8">
    <source>
        <dbReference type="ARBA" id="ARBA00023170"/>
    </source>
</evidence>
<accession>A0AAW1LA54</accession>
<gene>
    <name evidence="11" type="ORF">QE152_g13298</name>
</gene>
<keyword evidence="6 10" id="KW-1133">Transmembrane helix</keyword>
<feature type="transmembrane region" description="Helical" evidence="10">
    <location>
        <begin position="117"/>
        <end position="140"/>
    </location>
</feature>
<keyword evidence="3" id="KW-0716">Sensory transduction</keyword>
<evidence type="ECO:0000256" key="9">
    <source>
        <dbReference type="ARBA" id="ARBA00023224"/>
    </source>
</evidence>